<keyword evidence="3" id="KW-1185">Reference proteome</keyword>
<protein>
    <submittedName>
        <fullName evidence="2">Uncharacterized protein</fullName>
    </submittedName>
</protein>
<keyword evidence="1" id="KW-1133">Transmembrane helix</keyword>
<comment type="caution">
    <text evidence="2">The sequence shown here is derived from an EMBL/GenBank/DDBJ whole genome shotgun (WGS) entry which is preliminary data.</text>
</comment>
<dbReference type="RefSeq" id="WP_161716391.1">
    <property type="nucleotide sequence ID" value="NZ_JAAAPO010000001.1"/>
</dbReference>
<reference evidence="3" key="1">
    <citation type="submission" date="2020-01" db="EMBL/GenBank/DDBJ databases">
        <title>Sphingomonas sp. strain CSW-10.</title>
        <authorList>
            <person name="Chen W.-M."/>
        </authorList>
    </citation>
    <scope>NUCLEOTIDE SEQUENCE [LARGE SCALE GENOMIC DNA]</scope>
    <source>
        <strain evidence="3">FSY-8</strain>
    </source>
</reference>
<name>A0ABW9X984_9SPHN</name>
<evidence type="ECO:0000313" key="2">
    <source>
        <dbReference type="EMBL" id="NBC35096.1"/>
    </source>
</evidence>
<dbReference type="Proteomes" id="UP000753724">
    <property type="component" value="Unassembled WGS sequence"/>
</dbReference>
<accession>A0ABW9X984</accession>
<gene>
    <name evidence="2" type="ORF">GTZ99_00820</name>
</gene>
<evidence type="ECO:0000313" key="3">
    <source>
        <dbReference type="Proteomes" id="UP000753724"/>
    </source>
</evidence>
<sequence length="62" mass="6238">MLYHPSPSVTHASTRLFRLWPALTKSAGGGGLLFDALGFGAALLLDALLLAGAARATSATAA</sequence>
<evidence type="ECO:0000256" key="1">
    <source>
        <dbReference type="SAM" id="Phobius"/>
    </source>
</evidence>
<dbReference type="EMBL" id="JAAAPO010000001">
    <property type="protein sequence ID" value="NBC35096.1"/>
    <property type="molecule type" value="Genomic_DNA"/>
</dbReference>
<organism evidence="2 3">
    <name type="scientific">Novosphingobium ovatum</name>
    <dbReference type="NCBI Taxonomy" id="1908523"/>
    <lineage>
        <taxon>Bacteria</taxon>
        <taxon>Pseudomonadati</taxon>
        <taxon>Pseudomonadota</taxon>
        <taxon>Alphaproteobacteria</taxon>
        <taxon>Sphingomonadales</taxon>
        <taxon>Sphingomonadaceae</taxon>
        <taxon>Novosphingobium</taxon>
    </lineage>
</organism>
<proteinExistence type="predicted"/>
<keyword evidence="1" id="KW-0472">Membrane</keyword>
<keyword evidence="1" id="KW-0812">Transmembrane</keyword>
<feature type="transmembrane region" description="Helical" evidence="1">
    <location>
        <begin position="32"/>
        <end position="54"/>
    </location>
</feature>